<proteinExistence type="predicted"/>
<dbReference type="Proteomes" id="UP000887580">
    <property type="component" value="Unplaced"/>
</dbReference>
<dbReference type="WBParaSite" id="PS1159_v2.g19202.t1">
    <property type="protein sequence ID" value="PS1159_v2.g19202.t1"/>
    <property type="gene ID" value="PS1159_v2.g19202"/>
</dbReference>
<name>A0AC35FN63_9BILA</name>
<sequence>MFFGPLLEAAGHSFIPSGSYYLTFLSTFLNEFKERLLGKTLKSIGKEFSRSALRFLFAFGYGFSNRKQQLTMDYRPEFLPSEGIKKTAHWISANFGVDQKIVTPEISKLSKISEMNDENVLRMG</sequence>
<reference evidence="2" key="1">
    <citation type="submission" date="2022-11" db="UniProtKB">
        <authorList>
            <consortium name="WormBaseParasite"/>
        </authorList>
    </citation>
    <scope>IDENTIFICATION</scope>
</reference>
<protein>
    <submittedName>
        <fullName evidence="2">Uncharacterized protein</fullName>
    </submittedName>
</protein>
<evidence type="ECO:0000313" key="2">
    <source>
        <dbReference type="WBParaSite" id="PS1159_v2.g19202.t1"/>
    </source>
</evidence>
<accession>A0AC35FN63</accession>
<organism evidence="1 2">
    <name type="scientific">Panagrolaimus sp. PS1159</name>
    <dbReference type="NCBI Taxonomy" id="55785"/>
    <lineage>
        <taxon>Eukaryota</taxon>
        <taxon>Metazoa</taxon>
        <taxon>Ecdysozoa</taxon>
        <taxon>Nematoda</taxon>
        <taxon>Chromadorea</taxon>
        <taxon>Rhabditida</taxon>
        <taxon>Tylenchina</taxon>
        <taxon>Panagrolaimomorpha</taxon>
        <taxon>Panagrolaimoidea</taxon>
        <taxon>Panagrolaimidae</taxon>
        <taxon>Panagrolaimus</taxon>
    </lineage>
</organism>
<evidence type="ECO:0000313" key="1">
    <source>
        <dbReference type="Proteomes" id="UP000887580"/>
    </source>
</evidence>